<dbReference type="InParanoid" id="D8UIC2"/>
<dbReference type="STRING" id="3068.D8UIC2"/>
<dbReference type="PANTHER" id="PTHR12303">
    <property type="entry name" value="CARNOSINE N-METHYLTRANSFERASE"/>
    <property type="match status" value="1"/>
</dbReference>
<feature type="compositionally biased region" description="Pro residues" evidence="6">
    <location>
        <begin position="323"/>
        <end position="342"/>
    </location>
</feature>
<dbReference type="Proteomes" id="UP000001058">
    <property type="component" value="Unassembled WGS sequence"/>
</dbReference>
<dbReference type="eggNOG" id="KOG2798">
    <property type="taxonomic scope" value="Eukaryota"/>
</dbReference>
<dbReference type="AlphaFoldDB" id="D8UIC2"/>
<dbReference type="EC" id="2.1.1.22" evidence="2"/>
<name>D8UIC2_VOLCA</name>
<evidence type="ECO:0000313" key="7">
    <source>
        <dbReference type="EMBL" id="EFJ40541.1"/>
    </source>
</evidence>
<evidence type="ECO:0000256" key="4">
    <source>
        <dbReference type="ARBA" id="ARBA00022679"/>
    </source>
</evidence>
<keyword evidence="3" id="KW-0489">Methyltransferase</keyword>
<dbReference type="GO" id="GO:0032259">
    <property type="term" value="P:methylation"/>
    <property type="evidence" value="ECO:0007669"/>
    <property type="project" value="UniProtKB-KW"/>
</dbReference>
<reference evidence="7 8" key="1">
    <citation type="journal article" date="2010" name="Science">
        <title>Genomic analysis of organismal complexity in the multicellular green alga Volvox carteri.</title>
        <authorList>
            <person name="Prochnik S.E."/>
            <person name="Umen J."/>
            <person name="Nedelcu A.M."/>
            <person name="Hallmann A."/>
            <person name="Miller S.M."/>
            <person name="Nishii I."/>
            <person name="Ferris P."/>
            <person name="Kuo A."/>
            <person name="Mitros T."/>
            <person name="Fritz-Laylin L.K."/>
            <person name="Hellsten U."/>
            <person name="Chapman J."/>
            <person name="Simakov O."/>
            <person name="Rensing S.A."/>
            <person name="Terry A."/>
            <person name="Pangilinan J."/>
            <person name="Kapitonov V."/>
            <person name="Jurka J."/>
            <person name="Salamov A."/>
            <person name="Shapiro H."/>
            <person name="Schmutz J."/>
            <person name="Grimwood J."/>
            <person name="Lindquist E."/>
            <person name="Lucas S."/>
            <person name="Grigoriev I.V."/>
            <person name="Schmitt R."/>
            <person name="Kirk D."/>
            <person name="Rokhsar D.S."/>
        </authorList>
    </citation>
    <scope>NUCLEOTIDE SEQUENCE [LARGE SCALE GENOMIC DNA]</scope>
    <source>
        <strain evidence="8">f. Nagariensis / Eve</strain>
    </source>
</reference>
<dbReference type="EMBL" id="GL378413">
    <property type="protein sequence ID" value="EFJ40541.1"/>
    <property type="molecule type" value="Genomic_DNA"/>
</dbReference>
<comment type="similarity">
    <text evidence="1">Belongs to the carnosine N-methyltransferase family.</text>
</comment>
<gene>
    <name evidence="7" type="ORF">VOLCADRAFT_69374</name>
</gene>
<protein>
    <recommendedName>
        <fullName evidence="2">carnosine N-methyltransferase</fullName>
        <ecNumber evidence="2">2.1.1.22</ecNumber>
    </recommendedName>
</protein>
<feature type="region of interest" description="Disordered" evidence="6">
    <location>
        <begin position="314"/>
        <end position="342"/>
    </location>
</feature>
<dbReference type="InterPro" id="IPR029063">
    <property type="entry name" value="SAM-dependent_MTases_sf"/>
</dbReference>
<accession>D8UIC2</accession>
<evidence type="ECO:0000313" key="8">
    <source>
        <dbReference type="Proteomes" id="UP000001058"/>
    </source>
</evidence>
<keyword evidence="4" id="KW-0808">Transferase</keyword>
<dbReference type="RefSeq" id="XP_002958391.1">
    <property type="nucleotide sequence ID" value="XM_002958345.1"/>
</dbReference>
<keyword evidence="5" id="KW-0949">S-adenosyl-L-methionine</keyword>
<sequence>MGFVSRTELYFGSIGPVFRVRARVELGDGLSSPHPTPLPPKPLTPTPSSQVRYVLKNLVRDWSAEGEAERTMSYGRILDELKVIFKDWSPPGSPRPPRVLIPGAGLARLCVEVAALGYEAQGNEFSYFMLLASSFILNYTSERHQFTVHPWLHSNCNHLTDSDQLRGVAVPDVVPGEMVAGQGLLSMCAGDFVEVYSAPDMRGLFDCVVTCFFIDTAHNVLRYLEVISHTLAPGGSWINLGPLLYHWADAHTYLPTPELSVELSLEDIREAARAMGFRLVREENLDVPYMADYRSMYKTVYQAVFWTMVKERECEHQQQQTPPQAPAPAVPPPPPPPPPRPR</sequence>
<dbReference type="FunCoup" id="D8UIC2">
    <property type="interactions" value="1652"/>
</dbReference>
<evidence type="ECO:0000256" key="5">
    <source>
        <dbReference type="ARBA" id="ARBA00022691"/>
    </source>
</evidence>
<keyword evidence="8" id="KW-1185">Reference proteome</keyword>
<proteinExistence type="inferred from homology"/>
<dbReference type="OrthoDB" id="978at2759"/>
<evidence type="ECO:0000256" key="1">
    <source>
        <dbReference type="ARBA" id="ARBA00010086"/>
    </source>
</evidence>
<dbReference type="GeneID" id="9627871"/>
<evidence type="ECO:0000256" key="6">
    <source>
        <dbReference type="SAM" id="MobiDB-lite"/>
    </source>
</evidence>
<evidence type="ECO:0000256" key="2">
    <source>
        <dbReference type="ARBA" id="ARBA00012003"/>
    </source>
</evidence>
<dbReference type="SMART" id="SM01296">
    <property type="entry name" value="N2227"/>
    <property type="match status" value="1"/>
</dbReference>
<dbReference type="PANTHER" id="PTHR12303:SF6">
    <property type="entry name" value="CARNOSINE N-METHYLTRANSFERASE"/>
    <property type="match status" value="1"/>
</dbReference>
<dbReference type="SUPFAM" id="SSF53335">
    <property type="entry name" value="S-adenosyl-L-methionine-dependent methyltransferases"/>
    <property type="match status" value="1"/>
</dbReference>
<dbReference type="InterPro" id="IPR012901">
    <property type="entry name" value="CARME"/>
</dbReference>
<dbReference type="Gene3D" id="3.40.50.150">
    <property type="entry name" value="Vaccinia Virus protein VP39"/>
    <property type="match status" value="1"/>
</dbReference>
<evidence type="ECO:0000256" key="3">
    <source>
        <dbReference type="ARBA" id="ARBA00022603"/>
    </source>
</evidence>
<organism evidence="8">
    <name type="scientific">Volvox carteri f. nagariensis</name>
    <dbReference type="NCBI Taxonomy" id="3068"/>
    <lineage>
        <taxon>Eukaryota</taxon>
        <taxon>Viridiplantae</taxon>
        <taxon>Chlorophyta</taxon>
        <taxon>core chlorophytes</taxon>
        <taxon>Chlorophyceae</taxon>
        <taxon>CS clade</taxon>
        <taxon>Chlamydomonadales</taxon>
        <taxon>Volvocaceae</taxon>
        <taxon>Volvox</taxon>
    </lineage>
</organism>
<dbReference type="KEGG" id="vcn:VOLCADRAFT_69374"/>
<dbReference type="Pfam" id="PF07942">
    <property type="entry name" value="CARME"/>
    <property type="match status" value="1"/>
</dbReference>
<dbReference type="GO" id="GO:0030735">
    <property type="term" value="F:carnosine N-methyltransferase activity"/>
    <property type="evidence" value="ECO:0007669"/>
    <property type="project" value="UniProtKB-EC"/>
</dbReference>